<dbReference type="Proteomes" id="UP000192288">
    <property type="component" value="Unassembled WGS sequence"/>
</dbReference>
<sequence length="144" mass="16110">MAKLIKSIDLYTGYQHMEDAFMRFTDTVEEVGYMIDFKEKADDELINEASGKIIVPGFIDVHKHGGYGLDTMDGDPEKLNTMINKMVTEGITSLFPTTITQSPENIERALKTIDQVAKTNPVIQGIHLEGPFINKVFMGAQPEE</sequence>
<evidence type="ECO:0000256" key="2">
    <source>
        <dbReference type="ARBA" id="ARBA00022801"/>
    </source>
</evidence>
<comment type="caution">
    <text evidence="4">The sequence shown here is derived from an EMBL/GenBank/DDBJ whole genome shotgun (WGS) entry which is preliminary data.</text>
</comment>
<proteinExistence type="inferred from homology"/>
<organism evidence="4 5">
    <name type="scientific">Leuconostoc pseudomesenteroides</name>
    <dbReference type="NCBI Taxonomy" id="33968"/>
    <lineage>
        <taxon>Bacteria</taxon>
        <taxon>Bacillati</taxon>
        <taxon>Bacillota</taxon>
        <taxon>Bacilli</taxon>
        <taxon>Lactobacillales</taxon>
        <taxon>Lactobacillaceae</taxon>
        <taxon>Leuconostoc</taxon>
    </lineage>
</organism>
<name>A0A1X0VAP1_LEUPS</name>
<dbReference type="InterPro" id="IPR006680">
    <property type="entry name" value="Amidohydro-rel"/>
</dbReference>
<dbReference type="SUPFAM" id="SSF51556">
    <property type="entry name" value="Metallo-dependent hydrolases"/>
    <property type="match status" value="1"/>
</dbReference>
<comment type="similarity">
    <text evidence="1">Belongs to the metallo-dependent hydrolases superfamily. NagA family.</text>
</comment>
<evidence type="ECO:0000313" key="5">
    <source>
        <dbReference type="Proteomes" id="UP000192288"/>
    </source>
</evidence>
<reference evidence="4 5" key="1">
    <citation type="journal article" date="2017" name="Front. Microbiol.">
        <title>Genomic Characterization of Dairy Associated Leuconostoc Species and Diversity of Leuconostocs in Undefined Mixed Mesophilic Starter Cultures.</title>
        <authorList>
            <person name="Frantzen C.A."/>
            <person name="Kot W."/>
            <person name="Pedersen T.B."/>
            <person name="Ardo Y.M."/>
            <person name="Broadbent J.R."/>
            <person name="Neve H."/>
            <person name="Hansen L.H."/>
            <person name="Dal Bello F."/>
            <person name="Ostlie H.M."/>
            <person name="Kleppen H.P."/>
            <person name="Vogensen F.K."/>
            <person name="Holo H."/>
        </authorList>
    </citation>
    <scope>NUCLEOTIDE SEQUENCE [LARGE SCALE GENOMIC DNA]</scope>
    <source>
        <strain evidence="4 5">LMGCF08</strain>
    </source>
</reference>
<dbReference type="EMBL" id="MPLS01000227">
    <property type="protein sequence ID" value="ORI95466.1"/>
    <property type="molecule type" value="Genomic_DNA"/>
</dbReference>
<dbReference type="InterPro" id="IPR032466">
    <property type="entry name" value="Metal_Hydrolase"/>
</dbReference>
<dbReference type="AlphaFoldDB" id="A0A1X0VAP1"/>
<dbReference type="PANTHER" id="PTHR11113">
    <property type="entry name" value="N-ACETYLGLUCOSAMINE-6-PHOSPHATE DEACETYLASE"/>
    <property type="match status" value="1"/>
</dbReference>
<gene>
    <name evidence="4" type="ORF">BMR96_11070</name>
</gene>
<evidence type="ECO:0000313" key="4">
    <source>
        <dbReference type="EMBL" id="ORI95466.1"/>
    </source>
</evidence>
<dbReference type="PANTHER" id="PTHR11113:SF14">
    <property type="entry name" value="N-ACETYLGLUCOSAMINE-6-PHOSPHATE DEACETYLASE"/>
    <property type="match status" value="1"/>
</dbReference>
<dbReference type="Gene3D" id="3.20.20.140">
    <property type="entry name" value="Metal-dependent hydrolases"/>
    <property type="match status" value="1"/>
</dbReference>
<keyword evidence="2" id="KW-0378">Hydrolase</keyword>
<dbReference type="RefSeq" id="WP_143470361.1">
    <property type="nucleotide sequence ID" value="NZ_MPLS01000227.1"/>
</dbReference>
<feature type="domain" description="Amidohydrolase-related" evidence="3">
    <location>
        <begin position="53"/>
        <end position="132"/>
    </location>
</feature>
<dbReference type="Pfam" id="PF01979">
    <property type="entry name" value="Amidohydro_1"/>
    <property type="match status" value="1"/>
</dbReference>
<evidence type="ECO:0000259" key="3">
    <source>
        <dbReference type="Pfam" id="PF01979"/>
    </source>
</evidence>
<feature type="non-terminal residue" evidence="4">
    <location>
        <position position="144"/>
    </location>
</feature>
<protein>
    <submittedName>
        <fullName evidence="4">N-acetylglucosamine-6-phosphate deacetylase</fullName>
    </submittedName>
</protein>
<evidence type="ECO:0000256" key="1">
    <source>
        <dbReference type="ARBA" id="ARBA00010716"/>
    </source>
</evidence>
<accession>A0A1X0VAP1</accession>
<dbReference type="GO" id="GO:0006046">
    <property type="term" value="P:N-acetylglucosamine catabolic process"/>
    <property type="evidence" value="ECO:0007669"/>
    <property type="project" value="TreeGrafter"/>
</dbReference>
<dbReference type="GO" id="GO:0008448">
    <property type="term" value="F:N-acetylglucosamine-6-phosphate deacetylase activity"/>
    <property type="evidence" value="ECO:0007669"/>
    <property type="project" value="TreeGrafter"/>
</dbReference>